<dbReference type="OrthoDB" id="61870at2759"/>
<dbReference type="SUPFAM" id="SSF55729">
    <property type="entry name" value="Acyl-CoA N-acyltransferases (Nat)"/>
    <property type="match status" value="1"/>
</dbReference>
<evidence type="ECO:0000259" key="4">
    <source>
        <dbReference type="PROSITE" id="PS51186"/>
    </source>
</evidence>
<feature type="domain" description="N-acetyltransferase" evidence="4">
    <location>
        <begin position="121"/>
        <end position="260"/>
    </location>
</feature>
<dbReference type="GO" id="GO:0047961">
    <property type="term" value="F:glycine N-acyltransferase activity"/>
    <property type="evidence" value="ECO:0007669"/>
    <property type="project" value="InterPro"/>
</dbReference>
<dbReference type="PANTHER" id="PTHR15298">
    <property type="entry name" value="L-COA N-ACYLTRANSFERASE-RELATED"/>
    <property type="match status" value="1"/>
</dbReference>
<dbReference type="Pfam" id="PF08444">
    <property type="entry name" value="Gly_acyl_tr_C"/>
    <property type="match status" value="1"/>
</dbReference>
<evidence type="ECO:0000256" key="2">
    <source>
        <dbReference type="ARBA" id="ARBA00023315"/>
    </source>
</evidence>
<dbReference type="InterPro" id="IPR000182">
    <property type="entry name" value="GNAT_dom"/>
</dbReference>
<evidence type="ECO:0000256" key="1">
    <source>
        <dbReference type="ARBA" id="ARBA00022679"/>
    </source>
</evidence>
<accession>A0A8C9RAT3</accession>
<dbReference type="InterPro" id="IPR010313">
    <property type="entry name" value="Glycine_N-acyltransferase"/>
</dbReference>
<organism evidence="5 6">
    <name type="scientific">Scleropages formosus</name>
    <name type="common">Asian bonytongue</name>
    <name type="synonym">Osteoglossum formosum</name>
    <dbReference type="NCBI Taxonomy" id="113540"/>
    <lineage>
        <taxon>Eukaryota</taxon>
        <taxon>Metazoa</taxon>
        <taxon>Chordata</taxon>
        <taxon>Craniata</taxon>
        <taxon>Vertebrata</taxon>
        <taxon>Euteleostomi</taxon>
        <taxon>Actinopterygii</taxon>
        <taxon>Neopterygii</taxon>
        <taxon>Teleostei</taxon>
        <taxon>Osteoglossocephala</taxon>
        <taxon>Osteoglossomorpha</taxon>
        <taxon>Osteoglossiformes</taxon>
        <taxon>Osteoglossidae</taxon>
        <taxon>Scleropages</taxon>
    </lineage>
</organism>
<protein>
    <recommendedName>
        <fullName evidence="3">Glycine N-acyltransferase-like protein</fullName>
        <ecNumber evidence="3">2.3.1.-</ecNumber>
    </recommendedName>
</protein>
<dbReference type="GeneTree" id="ENSGT00950000183133"/>
<dbReference type="InterPro" id="IPR015938">
    <property type="entry name" value="Glycine_N-acyltransferase_N"/>
</dbReference>
<dbReference type="PANTHER" id="PTHR15298:SF17">
    <property type="entry name" value="GLYCINE N-ACYLTRANSFERASE-LIKE PROTEIN"/>
    <property type="match status" value="1"/>
</dbReference>
<dbReference type="InterPro" id="IPR013652">
    <property type="entry name" value="Glycine_N-acyltransferase_C"/>
</dbReference>
<dbReference type="Gene3D" id="3.40.630.30">
    <property type="match status" value="1"/>
</dbReference>
<keyword evidence="6" id="KW-1185">Reference proteome</keyword>
<dbReference type="InterPro" id="IPR016181">
    <property type="entry name" value="Acyl_CoA_acyltransferase"/>
</dbReference>
<dbReference type="PROSITE" id="PS51186">
    <property type="entry name" value="GNAT"/>
    <property type="match status" value="1"/>
</dbReference>
<keyword evidence="1 3" id="KW-0808">Transferase</keyword>
<reference evidence="5" key="2">
    <citation type="submission" date="2025-08" db="UniProtKB">
        <authorList>
            <consortium name="Ensembl"/>
        </authorList>
    </citation>
    <scope>IDENTIFICATION</scope>
</reference>
<evidence type="ECO:0000313" key="5">
    <source>
        <dbReference type="Ensembl" id="ENSSFOP00015008284.1"/>
    </source>
</evidence>
<sequence>MKTLNRDELHEAEKVLRTHLPKSAKVYGFLFGITRNKPHTLEVIVDSWPNFKVIICRPDPKKVAFFCTDDHMLKTMLLDDAIDWSTYFLIGGADVRHDEILRNVSSSKGVTPKYFSLVHLMTLTDPSHIDIESRISCLDESHIGLVNATWTFGGDEQGFRNIKNLIERFPTCCIVDEKGQPASWVLVCNYCTMGMLYTVLEHRGEGLRQAPHQHHVQEAPQSGLVYCFIEEENQLFYRIFRNLGFTEDPAYRAAWFEFSC</sequence>
<comment type="similarity">
    <text evidence="3">Belongs to the glycine N-acyltransferase family.</text>
</comment>
<evidence type="ECO:0000313" key="6">
    <source>
        <dbReference type="Proteomes" id="UP000694397"/>
    </source>
</evidence>
<reference evidence="5 6" key="1">
    <citation type="submission" date="2019-04" db="EMBL/GenBank/DDBJ databases">
        <authorList>
            <consortium name="Wellcome Sanger Institute Data Sharing"/>
        </authorList>
    </citation>
    <scope>NUCLEOTIDE SEQUENCE [LARGE SCALE GENOMIC DNA]</scope>
</reference>
<dbReference type="Pfam" id="PF06021">
    <property type="entry name" value="Gly_acyl_tr_N"/>
    <property type="match status" value="1"/>
</dbReference>
<name>A0A8C9RAT3_SCLFO</name>
<dbReference type="AlphaFoldDB" id="A0A8C9RAT3"/>
<dbReference type="EC" id="2.3.1.-" evidence="3"/>
<keyword evidence="2 3" id="KW-0012">Acyltransferase</keyword>
<dbReference type="GO" id="GO:0005739">
    <property type="term" value="C:mitochondrion"/>
    <property type="evidence" value="ECO:0007669"/>
    <property type="project" value="InterPro"/>
</dbReference>
<reference evidence="5" key="3">
    <citation type="submission" date="2025-09" db="UniProtKB">
        <authorList>
            <consortium name="Ensembl"/>
        </authorList>
    </citation>
    <scope>IDENTIFICATION</scope>
</reference>
<evidence type="ECO:0000256" key="3">
    <source>
        <dbReference type="RuleBase" id="RU368002"/>
    </source>
</evidence>
<dbReference type="Ensembl" id="ENSSFOT00015008401.2">
    <property type="protein sequence ID" value="ENSSFOP00015008284.1"/>
    <property type="gene ID" value="ENSSFOG00015005409.2"/>
</dbReference>
<proteinExistence type="inferred from homology"/>
<dbReference type="Proteomes" id="UP000694397">
    <property type="component" value="Chromosome 4"/>
</dbReference>